<feature type="transmembrane region" description="Helical" evidence="2">
    <location>
        <begin position="139"/>
        <end position="163"/>
    </location>
</feature>
<dbReference type="EMBL" id="BMAO01015930">
    <property type="protein sequence ID" value="GFR05254.1"/>
    <property type="molecule type" value="Genomic_DNA"/>
</dbReference>
<comment type="caution">
    <text evidence="3">The sequence shown here is derived from an EMBL/GenBank/DDBJ whole genome shotgun (WGS) entry which is preliminary data.</text>
</comment>
<sequence length="287" mass="32572">MSIENDSFGKPVADRERSRIPVGNYLGENSSYSELPLELGTTSLPVFSYHARTGYRYLPQPAYESGPESLNIYRVDSPLPPSPEGVRRSKRAEVNDNPEQIPISPEKIPISPEQLPISPEPRRTENSERFRNFAKKVKFCFMIFIKVILLAFFILGIFLGIKYQNQCHSNVTHEIIVIWSFTGVVVVFLRALSICLDLLSVFLGYRVFRTLACINASAVVFMIFTGTCTFFIVDPGSCSEFLYYALYLNIAVWVTILLALMVNLIGWCCLFRHPDPIIDVQRQPLLS</sequence>
<reference evidence="3" key="1">
    <citation type="submission" date="2020-07" db="EMBL/GenBank/DDBJ databases">
        <title>Multicomponent nature underlies the extraordinary mechanical properties of spider dragline silk.</title>
        <authorList>
            <person name="Kono N."/>
            <person name="Nakamura H."/>
            <person name="Mori M."/>
            <person name="Yoshida Y."/>
            <person name="Ohtoshi R."/>
            <person name="Malay A.D."/>
            <person name="Moran D.A.P."/>
            <person name="Tomita M."/>
            <person name="Numata K."/>
            <person name="Arakawa K."/>
        </authorList>
    </citation>
    <scope>NUCLEOTIDE SEQUENCE</scope>
</reference>
<organism evidence="3 4">
    <name type="scientific">Trichonephila clavata</name>
    <name type="common">Joro spider</name>
    <name type="synonym">Nephila clavata</name>
    <dbReference type="NCBI Taxonomy" id="2740835"/>
    <lineage>
        <taxon>Eukaryota</taxon>
        <taxon>Metazoa</taxon>
        <taxon>Ecdysozoa</taxon>
        <taxon>Arthropoda</taxon>
        <taxon>Chelicerata</taxon>
        <taxon>Arachnida</taxon>
        <taxon>Araneae</taxon>
        <taxon>Araneomorphae</taxon>
        <taxon>Entelegynae</taxon>
        <taxon>Araneoidea</taxon>
        <taxon>Nephilidae</taxon>
        <taxon>Trichonephila</taxon>
    </lineage>
</organism>
<dbReference type="Proteomes" id="UP000887116">
    <property type="component" value="Unassembled WGS sequence"/>
</dbReference>
<keyword evidence="2" id="KW-1133">Transmembrane helix</keyword>
<accession>A0A8X6HL90</accession>
<feature type="transmembrane region" description="Helical" evidence="2">
    <location>
        <begin position="175"/>
        <end position="199"/>
    </location>
</feature>
<protein>
    <submittedName>
        <fullName evidence="3">Uncharacterized protein</fullName>
    </submittedName>
</protein>
<feature type="compositionally biased region" description="Low complexity" evidence="1">
    <location>
        <begin position="98"/>
        <end position="114"/>
    </location>
</feature>
<evidence type="ECO:0000313" key="3">
    <source>
        <dbReference type="EMBL" id="GFR05254.1"/>
    </source>
</evidence>
<gene>
    <name evidence="3" type="ORF">TNCT_135841</name>
</gene>
<feature type="compositionally biased region" description="Basic and acidic residues" evidence="1">
    <location>
        <begin position="85"/>
        <end position="94"/>
    </location>
</feature>
<proteinExistence type="predicted"/>
<name>A0A8X6HL90_TRICU</name>
<keyword evidence="2" id="KW-0472">Membrane</keyword>
<feature type="region of interest" description="Disordered" evidence="1">
    <location>
        <begin position="1"/>
        <end position="26"/>
    </location>
</feature>
<keyword evidence="2" id="KW-0812">Transmembrane</keyword>
<feature type="transmembrane region" description="Helical" evidence="2">
    <location>
        <begin position="211"/>
        <end position="233"/>
    </location>
</feature>
<evidence type="ECO:0000256" key="1">
    <source>
        <dbReference type="SAM" id="MobiDB-lite"/>
    </source>
</evidence>
<keyword evidence="4" id="KW-1185">Reference proteome</keyword>
<feature type="region of interest" description="Disordered" evidence="1">
    <location>
        <begin position="79"/>
        <end position="123"/>
    </location>
</feature>
<dbReference type="AlphaFoldDB" id="A0A8X6HL90"/>
<feature type="transmembrane region" description="Helical" evidence="2">
    <location>
        <begin position="245"/>
        <end position="271"/>
    </location>
</feature>
<evidence type="ECO:0000256" key="2">
    <source>
        <dbReference type="SAM" id="Phobius"/>
    </source>
</evidence>
<evidence type="ECO:0000313" key="4">
    <source>
        <dbReference type="Proteomes" id="UP000887116"/>
    </source>
</evidence>